<evidence type="ECO:0000256" key="10">
    <source>
        <dbReference type="SAM" id="MobiDB-lite"/>
    </source>
</evidence>
<evidence type="ECO:0000313" key="12">
    <source>
        <dbReference type="Proteomes" id="UP001152795"/>
    </source>
</evidence>
<evidence type="ECO:0000256" key="5">
    <source>
        <dbReference type="ARBA" id="ARBA00022656"/>
    </source>
</evidence>
<feature type="non-terminal residue" evidence="11">
    <location>
        <position position="286"/>
    </location>
</feature>
<evidence type="ECO:0000256" key="6">
    <source>
        <dbReference type="ARBA" id="ARBA00022852"/>
    </source>
</evidence>
<gene>
    <name evidence="11" type="ORF">PACLA_8A055387</name>
</gene>
<dbReference type="Proteomes" id="UP001152795">
    <property type="component" value="Unassembled WGS sequence"/>
</dbReference>
<dbReference type="Gene3D" id="2.60.270.20">
    <property type="entry name" value="Cytolysin/lectin"/>
    <property type="match status" value="1"/>
</dbReference>
<keyword evidence="6" id="KW-0204">Cytolysis</keyword>
<protein>
    <submittedName>
        <fullName evidence="11">Actinoporin, partial</fullName>
    </submittedName>
</protein>
<dbReference type="GO" id="GO:0044218">
    <property type="term" value="C:other organism cell membrane"/>
    <property type="evidence" value="ECO:0007669"/>
    <property type="project" value="UniProtKB-KW"/>
</dbReference>
<sequence>MPPKGSKSSKRKSSKSPANPSPSQRPRVQTRSSTMVLEPTIASPSAGATTSSTVREPVSVASTSTAPDASTISPQLRQQIVLTVTAEVTQRLTPHHQAEFSDAVVEAPVVAMGATTSTEQPAIVPGIVEEQSAVAGEGKSKRGLAAAIPIIELGLNVLTKVLDTLGNIKRKIAIGIGNDTPFAWKADGVYFSSGTSDDILPACLSSKEAAVFPARKTSGPVATGAVGVLCYYIPDKKKSLCVLFSVPFDYNLYSNWWDVKVFSVKKSPNHQLYVDMYYGNPYKGDN</sequence>
<dbReference type="GO" id="GO:0046930">
    <property type="term" value="C:pore complex"/>
    <property type="evidence" value="ECO:0007669"/>
    <property type="project" value="InterPro"/>
</dbReference>
<proteinExistence type="inferred from homology"/>
<keyword evidence="4" id="KW-1052">Target cell membrane</keyword>
<dbReference type="InterPro" id="IPR009104">
    <property type="entry name" value="Anemon_actinoporin-like"/>
</dbReference>
<evidence type="ECO:0000256" key="4">
    <source>
        <dbReference type="ARBA" id="ARBA00022537"/>
    </source>
</evidence>
<reference evidence="11" key="1">
    <citation type="submission" date="2020-04" db="EMBL/GenBank/DDBJ databases">
        <authorList>
            <person name="Alioto T."/>
            <person name="Alioto T."/>
            <person name="Gomez Garrido J."/>
        </authorList>
    </citation>
    <scope>NUCLEOTIDE SEQUENCE</scope>
    <source>
        <strain evidence="11">A484AB</strain>
    </source>
</reference>
<dbReference type="SUPFAM" id="SSF63724">
    <property type="entry name" value="Cytolysin/lectin"/>
    <property type="match status" value="1"/>
</dbReference>
<keyword evidence="8" id="KW-1053">Target membrane</keyword>
<dbReference type="AlphaFoldDB" id="A0A6S7IY93"/>
<keyword evidence="5" id="KW-0800">Toxin</keyword>
<evidence type="ECO:0000256" key="3">
    <source>
        <dbReference type="ARBA" id="ARBA00008399"/>
    </source>
</evidence>
<dbReference type="PANTHER" id="PTHR40388">
    <property type="entry name" value="BRYOPORIN"/>
    <property type="match status" value="1"/>
</dbReference>
<feature type="compositionally biased region" description="Polar residues" evidence="10">
    <location>
        <begin position="24"/>
        <end position="35"/>
    </location>
</feature>
<dbReference type="GO" id="GO:0042151">
    <property type="term" value="C:nematocyst"/>
    <property type="evidence" value="ECO:0007669"/>
    <property type="project" value="UniProtKB-SubCell"/>
</dbReference>
<accession>A0A6S7IY93</accession>
<name>A0A6S7IY93_PARCT</name>
<dbReference type="GO" id="GO:0090729">
    <property type="term" value="F:toxin activity"/>
    <property type="evidence" value="ECO:0007669"/>
    <property type="project" value="UniProtKB-KW"/>
</dbReference>
<dbReference type="EMBL" id="CACRXK020005530">
    <property type="protein sequence ID" value="CAB4006528.1"/>
    <property type="molecule type" value="Genomic_DNA"/>
</dbReference>
<comment type="subcellular location">
    <subcellularLocation>
        <location evidence="2">Nematocyst</location>
    </subcellularLocation>
    <subcellularLocation>
        <location evidence="1">Target cell membrane</location>
    </subcellularLocation>
</comment>
<keyword evidence="12" id="KW-1185">Reference proteome</keyword>
<keyword evidence="9" id="KW-0166">Nematocyst</keyword>
<feature type="compositionally biased region" description="Polar residues" evidence="10">
    <location>
        <begin position="60"/>
        <end position="71"/>
    </location>
</feature>
<feature type="compositionally biased region" description="Low complexity" evidence="10">
    <location>
        <begin position="40"/>
        <end position="53"/>
    </location>
</feature>
<evidence type="ECO:0000313" key="11">
    <source>
        <dbReference type="EMBL" id="CAB4006528.1"/>
    </source>
</evidence>
<evidence type="ECO:0000256" key="8">
    <source>
        <dbReference type="ARBA" id="ARBA00023298"/>
    </source>
</evidence>
<evidence type="ECO:0000256" key="9">
    <source>
        <dbReference type="ARBA" id="ARBA00023331"/>
    </source>
</evidence>
<comment type="similarity">
    <text evidence="3">Belongs to the actinoporin family. Sea anemone subfamily.</text>
</comment>
<dbReference type="OrthoDB" id="6132998at2759"/>
<dbReference type="GO" id="GO:0051715">
    <property type="term" value="P:cytolysis in another organism"/>
    <property type="evidence" value="ECO:0007669"/>
    <property type="project" value="InterPro"/>
</dbReference>
<dbReference type="InterPro" id="IPR015926">
    <property type="entry name" value="Cytolysin/lectin"/>
</dbReference>
<feature type="region of interest" description="Disordered" evidence="10">
    <location>
        <begin position="1"/>
        <end position="71"/>
    </location>
</feature>
<dbReference type="GO" id="GO:0006812">
    <property type="term" value="P:monoatomic cation transport"/>
    <property type="evidence" value="ECO:0007669"/>
    <property type="project" value="InterPro"/>
</dbReference>
<keyword evidence="7" id="KW-0472">Membrane</keyword>
<comment type="caution">
    <text evidence="11">The sequence shown here is derived from an EMBL/GenBank/DDBJ whole genome shotgun (WGS) entry which is preliminary data.</text>
</comment>
<dbReference type="InterPro" id="IPR050677">
    <property type="entry name" value="Actinoporin_PFT"/>
</dbReference>
<evidence type="ECO:0000256" key="1">
    <source>
        <dbReference type="ARBA" id="ARBA00004175"/>
    </source>
</evidence>
<organism evidence="11 12">
    <name type="scientific">Paramuricea clavata</name>
    <name type="common">Red gorgonian</name>
    <name type="synonym">Violescent sea-whip</name>
    <dbReference type="NCBI Taxonomy" id="317549"/>
    <lineage>
        <taxon>Eukaryota</taxon>
        <taxon>Metazoa</taxon>
        <taxon>Cnidaria</taxon>
        <taxon>Anthozoa</taxon>
        <taxon>Octocorallia</taxon>
        <taxon>Malacalcyonacea</taxon>
        <taxon>Plexauridae</taxon>
        <taxon>Paramuricea</taxon>
    </lineage>
</organism>
<evidence type="ECO:0000256" key="2">
    <source>
        <dbReference type="ARBA" id="ARBA00004532"/>
    </source>
</evidence>
<evidence type="ECO:0000256" key="7">
    <source>
        <dbReference type="ARBA" id="ARBA00023136"/>
    </source>
</evidence>
<dbReference type="GO" id="GO:0046931">
    <property type="term" value="P:pore complex assembly"/>
    <property type="evidence" value="ECO:0007669"/>
    <property type="project" value="InterPro"/>
</dbReference>
<dbReference type="GO" id="GO:0015267">
    <property type="term" value="F:channel activity"/>
    <property type="evidence" value="ECO:0007669"/>
    <property type="project" value="InterPro"/>
</dbReference>
<dbReference type="PANTHER" id="PTHR40388:SF1">
    <property type="entry name" value="BRYOPORIN"/>
    <property type="match status" value="1"/>
</dbReference>
<dbReference type="Pfam" id="PF06369">
    <property type="entry name" value="Anemone_cytotox"/>
    <property type="match status" value="1"/>
</dbReference>